<reference evidence="1" key="2">
    <citation type="journal article" date="2023" name="IMA Fungus">
        <title>Comparative genomic study of the Penicillium genus elucidates a diverse pangenome and 15 lateral gene transfer events.</title>
        <authorList>
            <person name="Petersen C."/>
            <person name="Sorensen T."/>
            <person name="Nielsen M.R."/>
            <person name="Sondergaard T.E."/>
            <person name="Sorensen J.L."/>
            <person name="Fitzpatrick D.A."/>
            <person name="Frisvad J.C."/>
            <person name="Nielsen K.L."/>
        </authorList>
    </citation>
    <scope>NUCLEOTIDE SEQUENCE</scope>
    <source>
        <strain evidence="1">IBT 21917</strain>
    </source>
</reference>
<dbReference type="AlphaFoldDB" id="A0A9W9LGB8"/>
<keyword evidence="2" id="KW-1185">Reference proteome</keyword>
<evidence type="ECO:0000313" key="1">
    <source>
        <dbReference type="EMBL" id="KAJ5155219.1"/>
    </source>
</evidence>
<dbReference type="GO" id="GO:0008237">
    <property type="term" value="F:metallopeptidase activity"/>
    <property type="evidence" value="ECO:0007669"/>
    <property type="project" value="InterPro"/>
</dbReference>
<name>A0A9W9LGB8_9EURO</name>
<proteinExistence type="predicted"/>
<protein>
    <submittedName>
        <fullName evidence="1">Uncharacterized protein</fullName>
    </submittedName>
</protein>
<dbReference type="Proteomes" id="UP001146351">
    <property type="component" value="Unassembled WGS sequence"/>
</dbReference>
<dbReference type="EMBL" id="JAPQKO010000006">
    <property type="protein sequence ID" value="KAJ5155219.1"/>
    <property type="molecule type" value="Genomic_DNA"/>
</dbReference>
<gene>
    <name evidence="1" type="ORF">N7492_008022</name>
</gene>
<dbReference type="InterPro" id="IPR024079">
    <property type="entry name" value="MetalloPept_cat_dom_sf"/>
</dbReference>
<sequence length="183" mass="20722">MASQLNSSPGTNGRDETTKLTISCHNSFVYDGEDFCGKDFAGTRSFPNEDSSTINFCPSFFEQTKFDELKNKSPDEIRARYHNGNYHGTDALTVMHEVTHLWWIGPTNYGFDEEYGLILCAQMAWNCGNVIADNNAVVMNADTYGWYGEYGYFVEKGVQDLWPPSHPKPVQLPIQNYKTDTES</sequence>
<dbReference type="Gene3D" id="3.40.390.10">
    <property type="entry name" value="Collagenase (Catalytic Domain)"/>
    <property type="match status" value="1"/>
</dbReference>
<evidence type="ECO:0000313" key="2">
    <source>
        <dbReference type="Proteomes" id="UP001146351"/>
    </source>
</evidence>
<reference evidence="1" key="1">
    <citation type="submission" date="2022-11" db="EMBL/GenBank/DDBJ databases">
        <authorList>
            <person name="Petersen C."/>
        </authorList>
    </citation>
    <scope>NUCLEOTIDE SEQUENCE</scope>
    <source>
        <strain evidence="1">IBT 21917</strain>
    </source>
</reference>
<dbReference type="SUPFAM" id="SSF55486">
    <property type="entry name" value="Metalloproteases ('zincins'), catalytic domain"/>
    <property type="match status" value="1"/>
</dbReference>
<organism evidence="1 2">
    <name type="scientific">Penicillium capsulatum</name>
    <dbReference type="NCBI Taxonomy" id="69766"/>
    <lineage>
        <taxon>Eukaryota</taxon>
        <taxon>Fungi</taxon>
        <taxon>Dikarya</taxon>
        <taxon>Ascomycota</taxon>
        <taxon>Pezizomycotina</taxon>
        <taxon>Eurotiomycetes</taxon>
        <taxon>Eurotiomycetidae</taxon>
        <taxon>Eurotiales</taxon>
        <taxon>Aspergillaceae</taxon>
        <taxon>Penicillium</taxon>
    </lineage>
</organism>
<comment type="caution">
    <text evidence="1">The sequence shown here is derived from an EMBL/GenBank/DDBJ whole genome shotgun (WGS) entry which is preliminary data.</text>
</comment>
<dbReference type="OrthoDB" id="4359939at2759"/>
<accession>A0A9W9LGB8</accession>